<evidence type="ECO:0000313" key="6">
    <source>
        <dbReference type="Proteomes" id="UP000320216"/>
    </source>
</evidence>
<dbReference type="EMBL" id="CP042305">
    <property type="protein sequence ID" value="QDZ13918.1"/>
    <property type="molecule type" value="Genomic_DNA"/>
</dbReference>
<dbReference type="InterPro" id="IPR002298">
    <property type="entry name" value="DNA_polymerase_A"/>
</dbReference>
<keyword evidence="5" id="KW-0378">Hydrolase</keyword>
<dbReference type="NCBIfam" id="NF011538">
    <property type="entry name" value="PRK14975.1-1"/>
    <property type="match status" value="1"/>
</dbReference>
<dbReference type="EC" id="2.7.7.7" evidence="1"/>
<dbReference type="GO" id="GO:0006302">
    <property type="term" value="P:double-strand break repair"/>
    <property type="evidence" value="ECO:0007669"/>
    <property type="project" value="TreeGrafter"/>
</dbReference>
<dbReference type="InterPro" id="IPR001098">
    <property type="entry name" value="DNA-dir_DNA_pol_A_palm_dom"/>
</dbReference>
<keyword evidence="2" id="KW-0235">DNA replication</keyword>
<dbReference type="OrthoDB" id="4414061at2"/>
<feature type="domain" description="DNA-directed DNA polymerase family A palm" evidence="4">
    <location>
        <begin position="326"/>
        <end position="542"/>
    </location>
</feature>
<dbReference type="SMART" id="SM00482">
    <property type="entry name" value="POLAc"/>
    <property type="match status" value="1"/>
</dbReference>
<organism evidence="5 6">
    <name type="scientific">Humibacter ginsenosidimutans</name>
    <dbReference type="NCBI Taxonomy" id="2599293"/>
    <lineage>
        <taxon>Bacteria</taxon>
        <taxon>Bacillati</taxon>
        <taxon>Actinomycetota</taxon>
        <taxon>Actinomycetes</taxon>
        <taxon>Micrococcales</taxon>
        <taxon>Microbacteriaceae</taxon>
        <taxon>Humibacter</taxon>
    </lineage>
</organism>
<dbReference type="GO" id="GO:0006261">
    <property type="term" value="P:DNA-templated DNA replication"/>
    <property type="evidence" value="ECO:0007669"/>
    <property type="project" value="InterPro"/>
</dbReference>
<protein>
    <recommendedName>
        <fullName evidence="1">DNA-directed DNA polymerase</fullName>
        <ecNumber evidence="1">2.7.7.7</ecNumber>
    </recommendedName>
</protein>
<dbReference type="Gene3D" id="1.10.150.20">
    <property type="entry name" value="5' to 3' exonuclease, C-terminal subdomain"/>
    <property type="match status" value="1"/>
</dbReference>
<dbReference type="Gene3D" id="3.30.70.370">
    <property type="match status" value="1"/>
</dbReference>
<evidence type="ECO:0000256" key="3">
    <source>
        <dbReference type="ARBA" id="ARBA00049244"/>
    </source>
</evidence>
<keyword evidence="5" id="KW-0269">Exonuclease</keyword>
<dbReference type="PANTHER" id="PTHR10133">
    <property type="entry name" value="DNA POLYMERASE I"/>
    <property type="match status" value="1"/>
</dbReference>
<accession>A0A5B8LZH6</accession>
<dbReference type="KEGG" id="huw:FPZ11_03185"/>
<sequence length="583" mass="62730">MAESPVSPPPSRYPVISSARDAVVRVREEPPAGDASGDRLVERSCWPEYVRTAEKDRPRWVWRSSRTWYPNLLAEGVRVERCVDLALCGTILRGSGATAGTSIHGSPAPWPADVAAAGREADPDSGPALFSFDDAAVSIAAEAETDEVDEWHLQEQAVGDLGDRGAASRLRLLLAAESAGSLVAAEMQHAGLPWRADVHERLLTRELGQRGPSGTRPTRMEELALTIRRLLEAPTLNPDSPAELVKALQRAGLGVSSARAWELREIDHPAMPAVLEYKKLSRLYTANGWAWLDAWVHDGRFRPDYVPGGVVTGRWATSGGGALQLPKQVRAAVVADPGWKLVVADAAQLEPRILAGLAHDERMAAAGRGRDLYDGLVASGVVDTRQHAKVGMLAAMYGGTTGDGARVLPRLARAFPRAVSLVSTAADTGERGGVVSTLLGRTSPPPSQDWLTQQHAAALPEATPEQERRARSRARDWGRFTRNFVVQGTAAEWALCWMAELRNRLAAMQGGPAGRAGAPFERSPHLVYFLHDEVVVHAPEPLADEAAVAVRESAAAAGRLLFGDFPVEFPLTVAVIDSYDQAK</sequence>
<dbReference type="SUPFAM" id="SSF56672">
    <property type="entry name" value="DNA/RNA polymerases"/>
    <property type="match status" value="1"/>
</dbReference>
<evidence type="ECO:0000313" key="5">
    <source>
        <dbReference type="EMBL" id="QDZ13918.1"/>
    </source>
</evidence>
<dbReference type="InterPro" id="IPR043502">
    <property type="entry name" value="DNA/RNA_pol_sf"/>
</dbReference>
<dbReference type="AlphaFoldDB" id="A0A5B8LZH6"/>
<name>A0A5B8LZH6_9MICO</name>
<dbReference type="PANTHER" id="PTHR10133:SF27">
    <property type="entry name" value="DNA POLYMERASE NU"/>
    <property type="match status" value="1"/>
</dbReference>
<evidence type="ECO:0000256" key="2">
    <source>
        <dbReference type="ARBA" id="ARBA00022705"/>
    </source>
</evidence>
<dbReference type="Proteomes" id="UP000320216">
    <property type="component" value="Chromosome"/>
</dbReference>
<dbReference type="GO" id="GO:0003887">
    <property type="term" value="F:DNA-directed DNA polymerase activity"/>
    <property type="evidence" value="ECO:0007669"/>
    <property type="project" value="UniProtKB-EC"/>
</dbReference>
<reference evidence="5 6" key="1">
    <citation type="submission" date="2019-07" db="EMBL/GenBank/DDBJ databases">
        <title>Full genome sequence of Humibacter sp. WJ7-1.</title>
        <authorList>
            <person name="Im W.-T."/>
        </authorList>
    </citation>
    <scope>NUCLEOTIDE SEQUENCE [LARGE SCALE GENOMIC DNA]</scope>
    <source>
        <strain evidence="5 6">WJ7-1</strain>
    </source>
</reference>
<dbReference type="GO" id="GO:0004527">
    <property type="term" value="F:exonuclease activity"/>
    <property type="evidence" value="ECO:0007669"/>
    <property type="project" value="UniProtKB-KW"/>
</dbReference>
<dbReference type="RefSeq" id="WP_146318307.1">
    <property type="nucleotide sequence ID" value="NZ_CP042305.1"/>
</dbReference>
<proteinExistence type="predicted"/>
<keyword evidence="5" id="KW-0540">Nuclease</keyword>
<dbReference type="CDD" id="cd06444">
    <property type="entry name" value="DNA_pol_A"/>
    <property type="match status" value="1"/>
</dbReference>
<dbReference type="Pfam" id="PF00476">
    <property type="entry name" value="DNA_pol_A"/>
    <property type="match status" value="1"/>
</dbReference>
<comment type="catalytic activity">
    <reaction evidence="3">
        <text>DNA(n) + a 2'-deoxyribonucleoside 5'-triphosphate = DNA(n+1) + diphosphate</text>
        <dbReference type="Rhea" id="RHEA:22508"/>
        <dbReference type="Rhea" id="RHEA-COMP:17339"/>
        <dbReference type="Rhea" id="RHEA-COMP:17340"/>
        <dbReference type="ChEBI" id="CHEBI:33019"/>
        <dbReference type="ChEBI" id="CHEBI:61560"/>
        <dbReference type="ChEBI" id="CHEBI:173112"/>
        <dbReference type="EC" id="2.7.7.7"/>
    </reaction>
</comment>
<gene>
    <name evidence="5" type="ORF">FPZ11_03185</name>
</gene>
<dbReference type="GO" id="GO:0003677">
    <property type="term" value="F:DNA binding"/>
    <property type="evidence" value="ECO:0007669"/>
    <property type="project" value="InterPro"/>
</dbReference>
<evidence type="ECO:0000259" key="4">
    <source>
        <dbReference type="SMART" id="SM00482"/>
    </source>
</evidence>
<keyword evidence="6" id="KW-1185">Reference proteome</keyword>
<evidence type="ECO:0000256" key="1">
    <source>
        <dbReference type="ARBA" id="ARBA00012417"/>
    </source>
</evidence>